<name>A0A0B7BYX0_9EUPU</name>
<feature type="region of interest" description="Disordered" evidence="1">
    <location>
        <begin position="1"/>
        <end position="22"/>
    </location>
</feature>
<reference evidence="2" key="1">
    <citation type="submission" date="2014-12" db="EMBL/GenBank/DDBJ databases">
        <title>Insight into the proteome of Arion vulgaris.</title>
        <authorList>
            <person name="Aradska J."/>
            <person name="Bulat T."/>
            <person name="Smidak R."/>
            <person name="Sarate P."/>
            <person name="Gangsoo J."/>
            <person name="Sialana F."/>
            <person name="Bilban M."/>
            <person name="Lubec G."/>
        </authorList>
    </citation>
    <scope>NUCLEOTIDE SEQUENCE</scope>
    <source>
        <tissue evidence="2">Skin</tissue>
    </source>
</reference>
<accession>A0A0B7BYX0</accession>
<evidence type="ECO:0000256" key="1">
    <source>
        <dbReference type="SAM" id="MobiDB-lite"/>
    </source>
</evidence>
<evidence type="ECO:0000313" key="2">
    <source>
        <dbReference type="EMBL" id="CEK98173.1"/>
    </source>
</evidence>
<dbReference type="EMBL" id="HACG01051302">
    <property type="protein sequence ID" value="CEK98173.1"/>
    <property type="molecule type" value="Transcribed_RNA"/>
</dbReference>
<gene>
    <name evidence="2" type="primary">ORF218005</name>
</gene>
<proteinExistence type="predicted"/>
<feature type="non-terminal residue" evidence="2">
    <location>
        <position position="1"/>
    </location>
</feature>
<organism evidence="2">
    <name type="scientific">Arion vulgaris</name>
    <dbReference type="NCBI Taxonomy" id="1028688"/>
    <lineage>
        <taxon>Eukaryota</taxon>
        <taxon>Metazoa</taxon>
        <taxon>Spiralia</taxon>
        <taxon>Lophotrochozoa</taxon>
        <taxon>Mollusca</taxon>
        <taxon>Gastropoda</taxon>
        <taxon>Heterobranchia</taxon>
        <taxon>Euthyneura</taxon>
        <taxon>Panpulmonata</taxon>
        <taxon>Eupulmonata</taxon>
        <taxon>Stylommatophora</taxon>
        <taxon>Helicina</taxon>
        <taxon>Arionoidea</taxon>
        <taxon>Arionidae</taxon>
        <taxon>Arion</taxon>
    </lineage>
</organism>
<sequence length="80" mass="9021">PLLSGSYNKDGESKMCQTSTNPKSVHDFLSRGMCMSLPETIEESSEKVAFHETQTMSRSCEDQIMIHSPPSVQFNYLTYP</sequence>
<feature type="non-terminal residue" evidence="2">
    <location>
        <position position="80"/>
    </location>
</feature>
<protein>
    <submittedName>
        <fullName evidence="2">Uncharacterized protein</fullName>
    </submittedName>
</protein>
<dbReference type="AlphaFoldDB" id="A0A0B7BYX0"/>